<dbReference type="InterPro" id="IPR006119">
    <property type="entry name" value="Resolv_N"/>
</dbReference>
<organism evidence="4 5">
    <name type="scientific">Armatimonas rosea</name>
    <dbReference type="NCBI Taxonomy" id="685828"/>
    <lineage>
        <taxon>Bacteria</taxon>
        <taxon>Bacillati</taxon>
        <taxon>Armatimonadota</taxon>
        <taxon>Armatimonadia</taxon>
        <taxon>Armatimonadales</taxon>
        <taxon>Armatimonadaceae</taxon>
        <taxon>Armatimonas</taxon>
    </lineage>
</organism>
<reference evidence="4 5" key="1">
    <citation type="submission" date="2020-08" db="EMBL/GenBank/DDBJ databases">
        <title>Genomic Encyclopedia of Type Strains, Phase IV (KMG-IV): sequencing the most valuable type-strain genomes for metagenomic binning, comparative biology and taxonomic classification.</title>
        <authorList>
            <person name="Goeker M."/>
        </authorList>
    </citation>
    <scope>NUCLEOTIDE SEQUENCE [LARGE SCALE GENOMIC DNA]</scope>
    <source>
        <strain evidence="4 5">DSM 23562</strain>
    </source>
</reference>
<feature type="domain" description="Recombinase" evidence="3">
    <location>
        <begin position="162"/>
        <end position="271"/>
    </location>
</feature>
<feature type="coiled-coil region" evidence="1">
    <location>
        <begin position="354"/>
        <end position="388"/>
    </location>
</feature>
<dbReference type="InterPro" id="IPR025827">
    <property type="entry name" value="Zn_ribbon_recom_dom"/>
</dbReference>
<dbReference type="Proteomes" id="UP000520814">
    <property type="component" value="Unassembled WGS sequence"/>
</dbReference>
<dbReference type="Gene3D" id="3.40.50.1390">
    <property type="entry name" value="Resolvase, N-terminal catalytic domain"/>
    <property type="match status" value="1"/>
</dbReference>
<protein>
    <submittedName>
        <fullName evidence="4">DNA invertase Pin-like site-specific DNA recombinase</fullName>
    </submittedName>
</protein>
<evidence type="ECO:0000259" key="3">
    <source>
        <dbReference type="PROSITE" id="PS51737"/>
    </source>
</evidence>
<sequence length="569" mass="66521">MNQTAAIICRVSSKEQEDGYSLDAQEHLLRDFSTKRGFDVPLMLRLSETASKHLRRKKFKAFMDEVNRTKIQHIVVEKVDRLTRSGLKEGVMIDDWLETDANRHLHCVKDGIDLHKFSRSGDKLNWGMRVVLAKNYTDNLREEIRKSTDAMLRQGIWPNKTPIGYIRNKANPRSPIQLDPVRAPLIAQMFSLYDTGEWSVQRLSEHLYKEGLRTKMDRQIYSSHIHLMLKDPFYVGKMLFEGKLWEGVHPPIVSHELFDRVQRRINRPNMGVGATLKQRHDHLYRGLVFCSGCGKRLTWEIQKGHTYGYCRQKKSCTERASIREDALDSELLPYLDAFTLTTPKMAEWLRIALKAAHQDERSRHEESREELERLLSKADQRLSRLLDMRIDDSITEQDFDRKKHEISHDKELIIERLSNVSERQMGFMDDISTLISLTQNCAIQFSQASPDRKRTVLRKMFSSVSISPMGTVVEYTELFSNLLDVIQDIKSSKTLFSPQNKIIDFEPEEISSEKEKKDNLDLGHPFWLRMRDEFRTFTNESTNWKKLVTNILCISQKDIDSVFLDFHEL</sequence>
<evidence type="ECO:0000259" key="2">
    <source>
        <dbReference type="PROSITE" id="PS51736"/>
    </source>
</evidence>
<dbReference type="Pfam" id="PF07508">
    <property type="entry name" value="Recombinase"/>
    <property type="match status" value="1"/>
</dbReference>
<dbReference type="CDD" id="cd00338">
    <property type="entry name" value="Ser_Recombinase"/>
    <property type="match status" value="1"/>
</dbReference>
<evidence type="ECO:0000313" key="5">
    <source>
        <dbReference type="Proteomes" id="UP000520814"/>
    </source>
</evidence>
<dbReference type="SUPFAM" id="SSF53041">
    <property type="entry name" value="Resolvase-like"/>
    <property type="match status" value="1"/>
</dbReference>
<accession>A0A7W9W9L1</accession>
<name>A0A7W9W9L1_ARMRO</name>
<dbReference type="Pfam" id="PF13408">
    <property type="entry name" value="Zn_ribbon_recom"/>
    <property type="match status" value="1"/>
</dbReference>
<dbReference type="InterPro" id="IPR038109">
    <property type="entry name" value="DNA_bind_recomb_sf"/>
</dbReference>
<evidence type="ECO:0000313" key="4">
    <source>
        <dbReference type="EMBL" id="MBB6053958.1"/>
    </source>
</evidence>
<dbReference type="InterPro" id="IPR036162">
    <property type="entry name" value="Resolvase-like_N_sf"/>
</dbReference>
<dbReference type="Pfam" id="PF00239">
    <property type="entry name" value="Resolvase"/>
    <property type="match status" value="1"/>
</dbReference>
<dbReference type="PANTHER" id="PTHR30461:SF23">
    <property type="entry name" value="DNA RECOMBINASE-RELATED"/>
    <property type="match status" value="1"/>
</dbReference>
<dbReference type="PANTHER" id="PTHR30461">
    <property type="entry name" value="DNA-INVERTASE FROM LAMBDOID PROPHAGE"/>
    <property type="match status" value="1"/>
</dbReference>
<dbReference type="SMART" id="SM00857">
    <property type="entry name" value="Resolvase"/>
    <property type="match status" value="1"/>
</dbReference>
<feature type="domain" description="Resolvase/invertase-type recombinase catalytic" evidence="2">
    <location>
        <begin position="4"/>
        <end position="155"/>
    </location>
</feature>
<dbReference type="RefSeq" id="WP_184204040.1">
    <property type="nucleotide sequence ID" value="NZ_JACHGW010000010.1"/>
</dbReference>
<keyword evidence="1" id="KW-0175">Coiled coil</keyword>
<dbReference type="GO" id="GO:0000150">
    <property type="term" value="F:DNA strand exchange activity"/>
    <property type="evidence" value="ECO:0007669"/>
    <property type="project" value="InterPro"/>
</dbReference>
<dbReference type="PROSITE" id="PS51736">
    <property type="entry name" value="RECOMBINASES_3"/>
    <property type="match status" value="1"/>
</dbReference>
<dbReference type="GO" id="GO:0003677">
    <property type="term" value="F:DNA binding"/>
    <property type="evidence" value="ECO:0007669"/>
    <property type="project" value="InterPro"/>
</dbReference>
<dbReference type="Gene3D" id="3.90.1750.20">
    <property type="entry name" value="Putative Large Serine Recombinase, Chain B, Domain 2"/>
    <property type="match status" value="1"/>
</dbReference>
<dbReference type="AlphaFoldDB" id="A0A7W9W9L1"/>
<dbReference type="InterPro" id="IPR050639">
    <property type="entry name" value="SSR_resolvase"/>
</dbReference>
<gene>
    <name evidence="4" type="ORF">HNQ39_005805</name>
</gene>
<comment type="caution">
    <text evidence="4">The sequence shown here is derived from an EMBL/GenBank/DDBJ whole genome shotgun (WGS) entry which is preliminary data.</text>
</comment>
<keyword evidence="5" id="KW-1185">Reference proteome</keyword>
<dbReference type="PROSITE" id="PS51737">
    <property type="entry name" value="RECOMBINASE_DNA_BIND"/>
    <property type="match status" value="1"/>
</dbReference>
<dbReference type="InterPro" id="IPR011109">
    <property type="entry name" value="DNA_bind_recombinase_dom"/>
</dbReference>
<evidence type="ECO:0000256" key="1">
    <source>
        <dbReference type="SAM" id="Coils"/>
    </source>
</evidence>
<proteinExistence type="predicted"/>
<dbReference type="EMBL" id="JACHGW010000010">
    <property type="protein sequence ID" value="MBB6053958.1"/>
    <property type="molecule type" value="Genomic_DNA"/>
</dbReference>